<proteinExistence type="predicted"/>
<sequence length="256" mass="28937">MAGGGEAGVDLSRKFVSEAELDKRRQQRQEEWEKVRKPDDPEEAPEETYDPRSLFERLQEQKDKKQEEFEEQFKFKNMVRGLDQDESNFLDEVSRQQCLLEKQTRDEEMQELLEYRISFCIIALMKQASTGSHKETEKKAAVKHVAAEQKTSHRSQAHLLAGAVKRRRYSLFIYDHNALNTRLMTQQVQQDGGGERGHEDDDPQTAATQTTRSFSALLHSGPGGLHLPSAAVCVGVLPGLCVYSSSSDSDSSSDSE</sequence>
<feature type="domain" description="FAM192A/Fyv6 N-terminal" evidence="4">
    <location>
        <begin position="15"/>
        <end position="116"/>
    </location>
</feature>
<dbReference type="InterPro" id="IPR039845">
    <property type="entry name" value="FAM192A"/>
</dbReference>
<dbReference type="GO" id="GO:0005634">
    <property type="term" value="C:nucleus"/>
    <property type="evidence" value="ECO:0007669"/>
    <property type="project" value="UniProtKB-SubCell"/>
</dbReference>
<dbReference type="Pfam" id="PF10187">
    <property type="entry name" value="FAM192A_Fyv6_N"/>
    <property type="match status" value="1"/>
</dbReference>
<dbReference type="InterPro" id="IPR019331">
    <property type="entry name" value="FAM192A/Fyv6_N"/>
</dbReference>
<evidence type="ECO:0000256" key="1">
    <source>
        <dbReference type="ARBA" id="ARBA00004123"/>
    </source>
</evidence>
<dbReference type="EMBL" id="SWLE01000004">
    <property type="protein sequence ID" value="TNN01066.1"/>
    <property type="molecule type" value="Genomic_DNA"/>
</dbReference>
<feature type="non-terminal residue" evidence="5">
    <location>
        <position position="256"/>
    </location>
</feature>
<evidence type="ECO:0000256" key="2">
    <source>
        <dbReference type="ARBA" id="ARBA00023242"/>
    </source>
</evidence>
<reference evidence="5 6" key="1">
    <citation type="submission" date="2019-04" db="EMBL/GenBank/DDBJ databases">
        <title>The sequence and de novo assembly of Takifugu bimaculatus genome using PacBio and Hi-C technologies.</title>
        <authorList>
            <person name="Xu P."/>
            <person name="Liu B."/>
            <person name="Zhou Z."/>
        </authorList>
    </citation>
    <scope>NUCLEOTIDE SEQUENCE [LARGE SCALE GENOMIC DNA]</scope>
    <source>
        <strain evidence="5">TB-2018</strain>
        <tissue evidence="5">Muscle</tissue>
    </source>
</reference>
<protein>
    <recommendedName>
        <fullName evidence="4">FAM192A/Fyv6 N-terminal domain-containing protein</fullName>
    </recommendedName>
</protein>
<gene>
    <name evidence="5" type="ORF">fugu_012312</name>
</gene>
<comment type="subcellular location">
    <subcellularLocation>
        <location evidence="1">Nucleus</location>
    </subcellularLocation>
</comment>
<evidence type="ECO:0000313" key="5">
    <source>
        <dbReference type="EMBL" id="TNN01066.1"/>
    </source>
</evidence>
<accession>A0A4Z2CA67</accession>
<keyword evidence="6" id="KW-1185">Reference proteome</keyword>
<evidence type="ECO:0000259" key="4">
    <source>
        <dbReference type="Pfam" id="PF10187"/>
    </source>
</evidence>
<name>A0A4Z2CA67_9TELE</name>
<dbReference type="PANTHER" id="PTHR13495:SF0">
    <property type="entry name" value="PSME3-INTERACTING PROTEIN"/>
    <property type="match status" value="1"/>
</dbReference>
<dbReference type="AlphaFoldDB" id="A0A4Z2CA67"/>
<keyword evidence="2" id="KW-0539">Nucleus</keyword>
<comment type="caution">
    <text evidence="5">The sequence shown here is derived from an EMBL/GenBank/DDBJ whole genome shotgun (WGS) entry which is preliminary data.</text>
</comment>
<feature type="region of interest" description="Disordered" evidence="3">
    <location>
        <begin position="1"/>
        <end position="67"/>
    </location>
</feature>
<feature type="compositionally biased region" description="Basic and acidic residues" evidence="3">
    <location>
        <begin position="11"/>
        <end position="39"/>
    </location>
</feature>
<dbReference type="Proteomes" id="UP000516260">
    <property type="component" value="Chromosome 12"/>
</dbReference>
<evidence type="ECO:0000256" key="3">
    <source>
        <dbReference type="SAM" id="MobiDB-lite"/>
    </source>
</evidence>
<dbReference type="PANTHER" id="PTHR13495">
    <property type="entry name" value="NEFA-INTERACTING NUCLEAR PROTEIN NIP30"/>
    <property type="match status" value="1"/>
</dbReference>
<organism evidence="5 6">
    <name type="scientific">Takifugu bimaculatus</name>
    <dbReference type="NCBI Taxonomy" id="433685"/>
    <lineage>
        <taxon>Eukaryota</taxon>
        <taxon>Metazoa</taxon>
        <taxon>Chordata</taxon>
        <taxon>Craniata</taxon>
        <taxon>Vertebrata</taxon>
        <taxon>Euteleostomi</taxon>
        <taxon>Actinopterygii</taxon>
        <taxon>Neopterygii</taxon>
        <taxon>Teleostei</taxon>
        <taxon>Neoteleostei</taxon>
        <taxon>Acanthomorphata</taxon>
        <taxon>Eupercaria</taxon>
        <taxon>Tetraodontiformes</taxon>
        <taxon>Tetradontoidea</taxon>
        <taxon>Tetraodontidae</taxon>
        <taxon>Takifugu</taxon>
    </lineage>
</organism>
<feature type="compositionally biased region" description="Basic and acidic residues" evidence="3">
    <location>
        <begin position="49"/>
        <end position="67"/>
    </location>
</feature>
<evidence type="ECO:0000313" key="6">
    <source>
        <dbReference type="Proteomes" id="UP000516260"/>
    </source>
</evidence>
<feature type="region of interest" description="Disordered" evidence="3">
    <location>
        <begin position="187"/>
        <end position="209"/>
    </location>
</feature>